<dbReference type="Proteomes" id="UP000887574">
    <property type="component" value="Unplaced"/>
</dbReference>
<evidence type="ECO:0000313" key="1">
    <source>
        <dbReference type="Proteomes" id="UP000887574"/>
    </source>
</evidence>
<keyword evidence="1" id="KW-1185">Reference proteome</keyword>
<dbReference type="AlphaFoldDB" id="A0A915EK88"/>
<sequence>MKFSGIFGSAVDHQKFPNLKSIDLSNLADASFEGLTLFLEESQHLEFLRIIECSSVFHKSLGLGNQLFNA</sequence>
<accession>A0A915EK88</accession>
<reference evidence="2" key="1">
    <citation type="submission" date="2022-11" db="UniProtKB">
        <authorList>
            <consortium name="WormBaseParasite"/>
        </authorList>
    </citation>
    <scope>IDENTIFICATION</scope>
</reference>
<proteinExistence type="predicted"/>
<evidence type="ECO:0000313" key="2">
    <source>
        <dbReference type="WBParaSite" id="jg7623"/>
    </source>
</evidence>
<protein>
    <submittedName>
        <fullName evidence="2">Toll-like receptor 4</fullName>
    </submittedName>
</protein>
<dbReference type="WBParaSite" id="jg7623">
    <property type="protein sequence ID" value="jg7623"/>
    <property type="gene ID" value="jg7623"/>
</dbReference>
<organism evidence="1 2">
    <name type="scientific">Ditylenchus dipsaci</name>
    <dbReference type="NCBI Taxonomy" id="166011"/>
    <lineage>
        <taxon>Eukaryota</taxon>
        <taxon>Metazoa</taxon>
        <taxon>Ecdysozoa</taxon>
        <taxon>Nematoda</taxon>
        <taxon>Chromadorea</taxon>
        <taxon>Rhabditida</taxon>
        <taxon>Tylenchina</taxon>
        <taxon>Tylenchomorpha</taxon>
        <taxon>Sphaerularioidea</taxon>
        <taxon>Anguinidae</taxon>
        <taxon>Anguininae</taxon>
        <taxon>Ditylenchus</taxon>
    </lineage>
</organism>
<name>A0A915EK88_9BILA</name>